<protein>
    <submittedName>
        <fullName evidence="2">Uncharacterized protein</fullName>
    </submittedName>
</protein>
<accession>J1GQS1</accession>
<dbReference type="PATRIC" id="fig|1125717.3.peg.1995"/>
<feature type="region of interest" description="Disordered" evidence="1">
    <location>
        <begin position="1"/>
        <end position="43"/>
    </location>
</feature>
<dbReference type="AlphaFoldDB" id="J1GQS1"/>
<dbReference type="Proteomes" id="UP000004578">
    <property type="component" value="Unassembled WGS sequence"/>
</dbReference>
<comment type="caution">
    <text evidence="2">The sequence shown here is derived from an EMBL/GenBank/DDBJ whole genome shotgun (WGS) entry which is preliminary data.</text>
</comment>
<organism evidence="2 3">
    <name type="scientific">Schaalia georgiae F0490</name>
    <dbReference type="NCBI Taxonomy" id="1125717"/>
    <lineage>
        <taxon>Bacteria</taxon>
        <taxon>Bacillati</taxon>
        <taxon>Actinomycetota</taxon>
        <taxon>Actinomycetes</taxon>
        <taxon>Actinomycetales</taxon>
        <taxon>Actinomycetaceae</taxon>
        <taxon>Schaalia</taxon>
    </lineage>
</organism>
<evidence type="ECO:0000256" key="1">
    <source>
        <dbReference type="SAM" id="MobiDB-lite"/>
    </source>
</evidence>
<evidence type="ECO:0000313" key="2">
    <source>
        <dbReference type="EMBL" id="EJF35315.1"/>
    </source>
</evidence>
<sequence length="43" mass="4561">MWKKAGGDSAISHGTRKRWGAGGCPPSLPARFTSFQNGQHSCS</sequence>
<dbReference type="EMBL" id="AKFS01000302">
    <property type="protein sequence ID" value="EJF35315.1"/>
    <property type="molecule type" value="Genomic_DNA"/>
</dbReference>
<name>J1GQS1_9ACTO</name>
<keyword evidence="3" id="KW-1185">Reference proteome</keyword>
<evidence type="ECO:0000313" key="3">
    <source>
        <dbReference type="Proteomes" id="UP000004578"/>
    </source>
</evidence>
<proteinExistence type="predicted"/>
<feature type="compositionally biased region" description="Polar residues" evidence="1">
    <location>
        <begin position="33"/>
        <end position="43"/>
    </location>
</feature>
<reference evidence="2 3" key="1">
    <citation type="submission" date="2012-05" db="EMBL/GenBank/DDBJ databases">
        <authorList>
            <person name="Harkins D.M."/>
            <person name="Madupu R."/>
            <person name="Durkin A.S."/>
            <person name="Torralba M."/>
            <person name="Methe B."/>
            <person name="Sutton G.G."/>
            <person name="Nelson K.E."/>
        </authorList>
    </citation>
    <scope>NUCLEOTIDE SEQUENCE [LARGE SCALE GENOMIC DNA]</scope>
    <source>
        <strain evidence="2 3">F0490</strain>
    </source>
</reference>
<gene>
    <name evidence="2" type="ORF">HMPREF1317_0116</name>
</gene>